<gene>
    <name evidence="2" type="ORF">EW093_10580</name>
</gene>
<dbReference type="Proteomes" id="UP000323824">
    <property type="component" value="Chromosome"/>
</dbReference>
<dbReference type="EMBL" id="CP035807">
    <property type="protein sequence ID" value="QEN05138.1"/>
    <property type="molecule type" value="Genomic_DNA"/>
</dbReference>
<keyword evidence="3" id="KW-1185">Reference proteome</keyword>
<dbReference type="PANTHER" id="PTHR23355">
    <property type="entry name" value="RIBONUCLEASE"/>
    <property type="match status" value="1"/>
</dbReference>
<dbReference type="GO" id="GO:0000175">
    <property type="term" value="F:3'-5'-RNA exonuclease activity"/>
    <property type="evidence" value="ECO:0007669"/>
    <property type="project" value="TreeGrafter"/>
</dbReference>
<accession>A0A5C1QCR9</accession>
<name>A0A5C1QCR9_9SPIO</name>
<reference evidence="2 3" key="1">
    <citation type="submission" date="2019-02" db="EMBL/GenBank/DDBJ databases">
        <authorList>
            <person name="Fomenkov A."/>
            <person name="Dubinina G."/>
            <person name="Grabovich M."/>
            <person name="Vincze T."/>
            <person name="Roberts R.J."/>
        </authorList>
    </citation>
    <scope>NUCLEOTIDE SEQUENCE [LARGE SCALE GENOMIC DNA]</scope>
    <source>
        <strain evidence="2 3">P</strain>
    </source>
</reference>
<dbReference type="Gene3D" id="2.40.50.140">
    <property type="entry name" value="Nucleic acid-binding proteins"/>
    <property type="match status" value="1"/>
</dbReference>
<dbReference type="InterPro" id="IPR056404">
    <property type="entry name" value="HTH_RNase_II"/>
</dbReference>
<protein>
    <submittedName>
        <fullName evidence="2">RNB domain-containing ribonuclease</fullName>
    </submittedName>
</protein>
<evidence type="ECO:0000259" key="1">
    <source>
        <dbReference type="SMART" id="SM00955"/>
    </source>
</evidence>
<dbReference type="InterPro" id="IPR001900">
    <property type="entry name" value="RNase_II/R"/>
</dbReference>
<dbReference type="KEGG" id="sper:EW093_10580"/>
<dbReference type="Pfam" id="PF00773">
    <property type="entry name" value="RNB"/>
    <property type="match status" value="1"/>
</dbReference>
<dbReference type="InterPro" id="IPR012340">
    <property type="entry name" value="NA-bd_OB-fold"/>
</dbReference>
<dbReference type="GO" id="GO:0006402">
    <property type="term" value="P:mRNA catabolic process"/>
    <property type="evidence" value="ECO:0007669"/>
    <property type="project" value="TreeGrafter"/>
</dbReference>
<proteinExistence type="predicted"/>
<dbReference type="AlphaFoldDB" id="A0A5C1QCR9"/>
<feature type="domain" description="RNB" evidence="1">
    <location>
        <begin position="227"/>
        <end position="502"/>
    </location>
</feature>
<dbReference type="PANTHER" id="PTHR23355:SF9">
    <property type="entry name" value="DIS3-LIKE EXONUCLEASE 2"/>
    <property type="match status" value="1"/>
</dbReference>
<dbReference type="Pfam" id="PF23161">
    <property type="entry name" value="HTH_RNase_II"/>
    <property type="match status" value="1"/>
</dbReference>
<dbReference type="InterPro" id="IPR036388">
    <property type="entry name" value="WH-like_DNA-bd_sf"/>
</dbReference>
<dbReference type="InterPro" id="IPR050180">
    <property type="entry name" value="RNR_Ribonuclease"/>
</dbReference>
<evidence type="ECO:0000313" key="2">
    <source>
        <dbReference type="EMBL" id="QEN05138.1"/>
    </source>
</evidence>
<reference evidence="2 3" key="2">
    <citation type="submission" date="2019-09" db="EMBL/GenBank/DDBJ databases">
        <title>Complete Genome Sequence and Methylome Analysis of free living Spirochaetas.</title>
        <authorList>
            <person name="Leshcheva N."/>
            <person name="Mikheeva N."/>
        </authorList>
    </citation>
    <scope>NUCLEOTIDE SEQUENCE [LARGE SCALE GENOMIC DNA]</scope>
    <source>
        <strain evidence="2 3">P</strain>
    </source>
</reference>
<dbReference type="RefSeq" id="WP_149568379.1">
    <property type="nucleotide sequence ID" value="NZ_CP035807.1"/>
</dbReference>
<dbReference type="SUPFAM" id="SSF50249">
    <property type="entry name" value="Nucleic acid-binding proteins"/>
    <property type="match status" value="1"/>
</dbReference>
<evidence type="ECO:0000313" key="3">
    <source>
        <dbReference type="Proteomes" id="UP000323824"/>
    </source>
</evidence>
<dbReference type="Gene3D" id="1.10.10.10">
    <property type="entry name" value="Winged helix-like DNA-binding domain superfamily/Winged helix DNA-binding domain"/>
    <property type="match status" value="1"/>
</dbReference>
<organism evidence="2 3">
    <name type="scientific">Thiospirochaeta perfilievii</name>
    <dbReference type="NCBI Taxonomy" id="252967"/>
    <lineage>
        <taxon>Bacteria</taxon>
        <taxon>Pseudomonadati</taxon>
        <taxon>Spirochaetota</taxon>
        <taxon>Spirochaetia</taxon>
        <taxon>Spirochaetales</taxon>
        <taxon>Spirochaetaceae</taxon>
        <taxon>Thiospirochaeta</taxon>
    </lineage>
</organism>
<dbReference type="GO" id="GO:0000932">
    <property type="term" value="C:P-body"/>
    <property type="evidence" value="ECO:0007669"/>
    <property type="project" value="TreeGrafter"/>
</dbReference>
<dbReference type="SMART" id="SM00955">
    <property type="entry name" value="RNB"/>
    <property type="match status" value="1"/>
</dbReference>
<dbReference type="GO" id="GO:0003723">
    <property type="term" value="F:RNA binding"/>
    <property type="evidence" value="ECO:0007669"/>
    <property type="project" value="InterPro"/>
</dbReference>
<sequence length="606" mass="68153">MLEPKKESLIIYKGQPGKIVNVDKKIDIKLADGSGKKVREKDFTLLHPGPVKSLNIPSLDCNIEEVWTLLQGESVSLFDLAEFLYGDSDLNSVYNAYLHLEENLYFSGSLEEIICNSKEFIEEVQERELLKSQKAEEYNSSLKRLSMGTWIEEDENALREIEGVVLEQRSGSKILKSLGIKESPESAHKFLIKIGYWTIENNPFPGRLGVSLKSTVKKDDFILSKNSLDLTHLKSYAIDDEGSTDPDDAISLENGNRVWVHITDVASLIPNGSNGDIDASSKGSNLYLPTETVHMLPKEVTDIQALGSLEGNNAISYMVEFDEDYNIINREVHLTLVKVSRLSYSEVESQRESEDFKPLYNLAHKLKDKREANGALTISLPEVKMRVDDKGNIDIKPIGGIESRNIVSEFMLLAGETAAIFCRDNSIPIPYATQQPPEAKGAPENNLASMFIWRRKFKRGETKYSPEPHAGLGLQLYTRATSPLRRYSDLVVNQQIRSFLLGESCMTQDEVLLKVSPSIESMKRLSVCERLSNYHWKLVYLSRFKDSIYVGTFVEKKDKGVGVLLIEDLALEVTIPMNEFPELNSKVNLKIKKIDVPAGVVTFQSC</sequence>
<dbReference type="OrthoDB" id="9764149at2"/>